<dbReference type="InterPro" id="IPR039448">
    <property type="entry name" value="Beta_helix"/>
</dbReference>
<dbReference type="InterPro" id="IPR011050">
    <property type="entry name" value="Pectin_lyase_fold/virulence"/>
</dbReference>
<dbReference type="GO" id="GO:0016829">
    <property type="term" value="F:lyase activity"/>
    <property type="evidence" value="ECO:0007669"/>
    <property type="project" value="UniProtKB-KW"/>
</dbReference>
<accession>A0A3N1XNC6</accession>
<proteinExistence type="predicted"/>
<name>A0A3N1XNC6_9FIRM</name>
<dbReference type="Gene3D" id="2.160.20.20">
    <property type="match status" value="1"/>
</dbReference>
<organism evidence="2 3">
    <name type="scientific">Mobilisporobacter senegalensis</name>
    <dbReference type="NCBI Taxonomy" id="1329262"/>
    <lineage>
        <taxon>Bacteria</taxon>
        <taxon>Bacillati</taxon>
        <taxon>Bacillota</taxon>
        <taxon>Clostridia</taxon>
        <taxon>Lachnospirales</taxon>
        <taxon>Lachnospiraceae</taxon>
        <taxon>Mobilisporobacter</taxon>
    </lineage>
</organism>
<evidence type="ECO:0000313" key="3">
    <source>
        <dbReference type="Proteomes" id="UP000273083"/>
    </source>
</evidence>
<sequence length="410" mass="46891">MDLLNLLKVQKCDTITNSHPFAYADASFKYIYCFGLGVLALGHMKAIAETKKSFDELLENIRLHPNQQDRIIIDINNNFDYKITEVFKVMDTKEKQYAFAGDLIQLSNNTLWAQIYCENVTNHYMSVFHFTKMERQFLIDFISLTHKNNMKEAIKLYRKFVKGGYHISYELLRYLSGGFLIEESFENLILDQGETLVIDKPTYIHGHVIIRNGASLILNGAEVNINGSIYVESGKISIQYSNISVEDTNEKYLIRILNCAVVKIEDSEINCNFKCGMIQQEKGFLIVNNSKILHTKSERAIHFDGANLTMNGTMIEDAMNGGVQILNRSSANIDDCSFYHCESEHGAAVYCDSLSDTRISNCRFRSCNAKYIGGAVYFAYKKYGQEIYSCEYIKCNPQDSIVFNDFTQEE</sequence>
<comment type="caution">
    <text evidence="2">The sequence shown here is derived from an EMBL/GenBank/DDBJ whole genome shotgun (WGS) entry which is preliminary data.</text>
</comment>
<dbReference type="AlphaFoldDB" id="A0A3N1XNC6"/>
<gene>
    <name evidence="2" type="ORF">EDD66_105124</name>
</gene>
<dbReference type="SUPFAM" id="SSF51126">
    <property type="entry name" value="Pectin lyase-like"/>
    <property type="match status" value="1"/>
</dbReference>
<dbReference type="EMBL" id="RJVG01000005">
    <property type="protein sequence ID" value="ROR28185.1"/>
    <property type="molecule type" value="Genomic_DNA"/>
</dbReference>
<reference evidence="2 3" key="1">
    <citation type="submission" date="2018-11" db="EMBL/GenBank/DDBJ databases">
        <title>Genomic Encyclopedia of Type Strains, Phase IV (KMG-IV): sequencing the most valuable type-strain genomes for metagenomic binning, comparative biology and taxonomic classification.</title>
        <authorList>
            <person name="Goeker M."/>
        </authorList>
    </citation>
    <scope>NUCLEOTIDE SEQUENCE [LARGE SCALE GENOMIC DNA]</scope>
    <source>
        <strain evidence="2 3">DSM 26537</strain>
    </source>
</reference>
<evidence type="ECO:0000313" key="2">
    <source>
        <dbReference type="EMBL" id="ROR28185.1"/>
    </source>
</evidence>
<keyword evidence="3" id="KW-1185">Reference proteome</keyword>
<keyword evidence="2" id="KW-0456">Lyase</keyword>
<feature type="domain" description="Right handed beta helix" evidence="1">
    <location>
        <begin position="254"/>
        <end position="391"/>
    </location>
</feature>
<dbReference type="Pfam" id="PF13229">
    <property type="entry name" value="Beta_helix"/>
    <property type="match status" value="1"/>
</dbReference>
<dbReference type="OrthoDB" id="2035263at2"/>
<dbReference type="Proteomes" id="UP000273083">
    <property type="component" value="Unassembled WGS sequence"/>
</dbReference>
<protein>
    <submittedName>
        <fullName evidence="2">Parallel beta helix pectate lyase-like protein</fullName>
    </submittedName>
</protein>
<dbReference type="RefSeq" id="WP_123609366.1">
    <property type="nucleotide sequence ID" value="NZ_RJVG01000005.1"/>
</dbReference>
<dbReference type="InterPro" id="IPR012332">
    <property type="entry name" value="Autotransporter_pectin_lyase_C"/>
</dbReference>
<evidence type="ECO:0000259" key="1">
    <source>
        <dbReference type="Pfam" id="PF13229"/>
    </source>
</evidence>